<keyword evidence="3" id="KW-1185">Reference proteome</keyword>
<gene>
    <name evidence="2" type="ORF">DR864_27395</name>
</gene>
<proteinExistence type="predicted"/>
<dbReference type="KEGG" id="run:DR864_27395"/>
<sequence length="455" mass="52091">MLITDRPIYKRIARHVRDFNEAQDTKAHQITKSRYAALRTIAELYINETRRVVALPGWADSDQLPTIRTNRTELSKLIKCSGRSVYNHIQLLIRAGILVKDLHGRQNDFELQLHPWFVFGDNFQAPTIQNLQKFVATTKPLPLHGWQNLPPISSYETQESSIISTNSGVETVDLVDKSDFRANDPQLPRCDSDNTGNTGKEVSNTPPQGKFPETSNDTGKTGGAPASPRTLGDRAAERLGIPRHDKEGRTGATTGGVRPAEAPTSPPDELKTKKMELTQALWEYIQPQMWPDEYFSPQHTSRILNLLWRDVFGHFNHVDTIPAAVDAYQRTLQQLNLAIAYARKNHWTGFLPPVLYFSREQYRKEVKNNQRGSFFWAAKWLEEADSRRQRRIQNDHLTRAIHSILAKKAPRGLKGGGVMTQTQLYTYWRNRLRRFNSSELLDRFDTQVLTHFKPS</sequence>
<evidence type="ECO:0000313" key="3">
    <source>
        <dbReference type="Proteomes" id="UP000251993"/>
    </source>
</evidence>
<name>A0A344TRC8_9BACT</name>
<organism evidence="2 3">
    <name type="scientific">Runella rosea</name>
    <dbReference type="NCBI Taxonomy" id="2259595"/>
    <lineage>
        <taxon>Bacteria</taxon>
        <taxon>Pseudomonadati</taxon>
        <taxon>Bacteroidota</taxon>
        <taxon>Cytophagia</taxon>
        <taxon>Cytophagales</taxon>
        <taxon>Spirosomataceae</taxon>
        <taxon>Runella</taxon>
    </lineage>
</organism>
<feature type="compositionally biased region" description="Basic and acidic residues" evidence="1">
    <location>
        <begin position="231"/>
        <end position="249"/>
    </location>
</feature>
<evidence type="ECO:0000313" key="2">
    <source>
        <dbReference type="EMBL" id="AXE21199.1"/>
    </source>
</evidence>
<dbReference type="Proteomes" id="UP000251993">
    <property type="component" value="Chromosome"/>
</dbReference>
<dbReference type="RefSeq" id="WP_114069960.1">
    <property type="nucleotide sequence ID" value="NZ_CP030850.1"/>
</dbReference>
<protein>
    <submittedName>
        <fullName evidence="2">Uncharacterized protein</fullName>
    </submittedName>
</protein>
<feature type="compositionally biased region" description="Polar residues" evidence="1">
    <location>
        <begin position="193"/>
        <end position="219"/>
    </location>
</feature>
<reference evidence="2 3" key="1">
    <citation type="submission" date="2018-07" db="EMBL/GenBank/DDBJ databases">
        <title>Genome sequencing of Runella.</title>
        <authorList>
            <person name="Baek M.-G."/>
            <person name="Yi H."/>
        </authorList>
    </citation>
    <scope>NUCLEOTIDE SEQUENCE [LARGE SCALE GENOMIC DNA]</scope>
    <source>
        <strain evidence="2 3">HYN0085</strain>
    </source>
</reference>
<dbReference type="EMBL" id="CP030850">
    <property type="protein sequence ID" value="AXE21199.1"/>
    <property type="molecule type" value="Genomic_DNA"/>
</dbReference>
<dbReference type="AlphaFoldDB" id="A0A344TRC8"/>
<dbReference type="OrthoDB" id="865169at2"/>
<accession>A0A344TRC8</accession>
<feature type="region of interest" description="Disordered" evidence="1">
    <location>
        <begin position="180"/>
        <end position="270"/>
    </location>
</feature>
<evidence type="ECO:0000256" key="1">
    <source>
        <dbReference type="SAM" id="MobiDB-lite"/>
    </source>
</evidence>